<sequence length="326" mass="35195">MKQFTLPSILFLLAHLSHAQSTSADLPSKRGLAFRGDDHEGDNNLILSDGSAVSWYYTWSLWPAPALGDALVFVPLMHGLDDAKDDELPRRLNALPESSTHLLTFNEPDGETDTGGSSISPEDAAEAYLEYIAPLRESARGRDRTWRISHPVVTSSDRGLEWLRDFNASCYDISDDGCPADFIAVHYYGPFAGLPGWVDTLRDFYADLAPSAPLWITEVALPQASADETLAMLNETIAYLDDDDGVEAYAWFGAFRTDEANEWTGDGVSFFNGEGELTDVGAQYLGGEEGGFEAGMAGEDGDSAAQLLLPSSVLVAAGVLVAILMA</sequence>
<feature type="signal peptide" evidence="1">
    <location>
        <begin position="1"/>
        <end position="19"/>
    </location>
</feature>
<dbReference type="GO" id="GO:0071966">
    <property type="term" value="P:fungal-type cell wall polysaccharide metabolic process"/>
    <property type="evidence" value="ECO:0007669"/>
    <property type="project" value="TreeGrafter"/>
</dbReference>
<dbReference type="InParanoid" id="A0A084R302"/>
<dbReference type="InterPro" id="IPR053183">
    <property type="entry name" value="ASL1"/>
</dbReference>
<dbReference type="OrthoDB" id="5959761at2759"/>
<dbReference type="InterPro" id="IPR017853">
    <property type="entry name" value="GH"/>
</dbReference>
<accession>A0A084R302</accession>
<dbReference type="Proteomes" id="UP000028524">
    <property type="component" value="Unassembled WGS sequence"/>
</dbReference>
<dbReference type="OMA" id="FWITEMA"/>
<dbReference type="AlphaFoldDB" id="A0A084R302"/>
<dbReference type="Pfam" id="PF11790">
    <property type="entry name" value="Glyco_hydro_cc"/>
    <property type="match status" value="1"/>
</dbReference>
<dbReference type="HOGENOM" id="CLU_040908_3_2_1"/>
<dbReference type="PANTHER" id="PTHR34154:SF3">
    <property type="entry name" value="ALKALI-SENSITIVE LINKAGE PROTEIN 1"/>
    <property type="match status" value="1"/>
</dbReference>
<organism evidence="3 4">
    <name type="scientific">Stachybotrys chlorohalonatus (strain IBT 40285)</name>
    <dbReference type="NCBI Taxonomy" id="1283841"/>
    <lineage>
        <taxon>Eukaryota</taxon>
        <taxon>Fungi</taxon>
        <taxon>Dikarya</taxon>
        <taxon>Ascomycota</taxon>
        <taxon>Pezizomycotina</taxon>
        <taxon>Sordariomycetes</taxon>
        <taxon>Hypocreomycetidae</taxon>
        <taxon>Hypocreales</taxon>
        <taxon>Stachybotryaceae</taxon>
        <taxon>Stachybotrys</taxon>
    </lineage>
</organism>
<dbReference type="Gene3D" id="3.20.20.80">
    <property type="entry name" value="Glycosidases"/>
    <property type="match status" value="1"/>
</dbReference>
<name>A0A084R302_STAC4</name>
<dbReference type="SUPFAM" id="SSF51445">
    <property type="entry name" value="(Trans)glycosidases"/>
    <property type="match status" value="1"/>
</dbReference>
<evidence type="ECO:0000313" key="3">
    <source>
        <dbReference type="EMBL" id="KFA70587.1"/>
    </source>
</evidence>
<feature type="chain" id="PRO_5001780146" description="Asl1-like glycosyl hydrolase catalytic domain-containing protein" evidence="1">
    <location>
        <begin position="20"/>
        <end position="326"/>
    </location>
</feature>
<dbReference type="PANTHER" id="PTHR34154">
    <property type="entry name" value="ALKALI-SENSITIVE LINKAGE PROTEIN 1"/>
    <property type="match status" value="1"/>
</dbReference>
<feature type="domain" description="Asl1-like glycosyl hydrolase catalytic" evidence="2">
    <location>
        <begin position="31"/>
        <end position="284"/>
    </location>
</feature>
<keyword evidence="4" id="KW-1185">Reference proteome</keyword>
<dbReference type="EMBL" id="KL659168">
    <property type="protein sequence ID" value="KFA70587.1"/>
    <property type="molecule type" value="Genomic_DNA"/>
</dbReference>
<dbReference type="InterPro" id="IPR024655">
    <property type="entry name" value="Asl1_glyco_hydro_catalytic"/>
</dbReference>
<gene>
    <name evidence="3" type="ORF">S40285_04707</name>
</gene>
<evidence type="ECO:0000259" key="2">
    <source>
        <dbReference type="Pfam" id="PF11790"/>
    </source>
</evidence>
<dbReference type="STRING" id="1283841.A0A084R302"/>
<evidence type="ECO:0000313" key="4">
    <source>
        <dbReference type="Proteomes" id="UP000028524"/>
    </source>
</evidence>
<reference evidence="3 4" key="1">
    <citation type="journal article" date="2014" name="BMC Genomics">
        <title>Comparative genome sequencing reveals chemotype-specific gene clusters in the toxigenic black mold Stachybotrys.</title>
        <authorList>
            <person name="Semeiks J."/>
            <person name="Borek D."/>
            <person name="Otwinowski Z."/>
            <person name="Grishin N.V."/>
        </authorList>
    </citation>
    <scope>NUCLEOTIDE SEQUENCE [LARGE SCALE GENOMIC DNA]</scope>
    <source>
        <strain evidence="3 4">IBT 40285</strain>
    </source>
</reference>
<keyword evidence="1" id="KW-0732">Signal</keyword>
<proteinExistence type="predicted"/>
<evidence type="ECO:0000256" key="1">
    <source>
        <dbReference type="SAM" id="SignalP"/>
    </source>
</evidence>
<protein>
    <recommendedName>
        <fullName evidence="2">Asl1-like glycosyl hydrolase catalytic domain-containing protein</fullName>
    </recommendedName>
</protein>
<dbReference type="GO" id="GO:0009277">
    <property type="term" value="C:fungal-type cell wall"/>
    <property type="evidence" value="ECO:0007669"/>
    <property type="project" value="TreeGrafter"/>
</dbReference>